<reference evidence="6 7" key="1">
    <citation type="submission" date="2020-06" db="EMBL/GenBank/DDBJ databases">
        <title>Genomic analysis of Salicibibacter sp. NKC21-4.</title>
        <authorList>
            <person name="Oh Y.J."/>
        </authorList>
    </citation>
    <scope>NUCLEOTIDE SEQUENCE [LARGE SCALE GENOMIC DNA]</scope>
    <source>
        <strain evidence="6 7">NKC21-4</strain>
    </source>
</reference>
<dbReference type="PROSITE" id="PS00913">
    <property type="entry name" value="ADH_IRON_1"/>
    <property type="match status" value="1"/>
</dbReference>
<protein>
    <submittedName>
        <fullName evidence="6">Iron-containing alcohol dehydrogenase</fullName>
    </submittedName>
</protein>
<dbReference type="InterPro" id="IPR018211">
    <property type="entry name" value="ADH_Fe_CS"/>
</dbReference>
<dbReference type="PANTHER" id="PTHR11496">
    <property type="entry name" value="ALCOHOL DEHYDROGENASE"/>
    <property type="match status" value="1"/>
</dbReference>
<dbReference type="InterPro" id="IPR056798">
    <property type="entry name" value="ADH_Fe_C"/>
</dbReference>
<dbReference type="InterPro" id="IPR039697">
    <property type="entry name" value="Alcohol_dehydrogenase_Fe"/>
</dbReference>
<comment type="similarity">
    <text evidence="1">Belongs to the iron-containing alcohol dehydrogenase family.</text>
</comment>
<gene>
    <name evidence="6" type="ORF">HUG20_11080</name>
</gene>
<dbReference type="Proteomes" id="UP000595349">
    <property type="component" value="Chromosome"/>
</dbReference>
<dbReference type="InterPro" id="IPR001670">
    <property type="entry name" value="ADH_Fe/GldA"/>
</dbReference>
<dbReference type="FunFam" id="3.40.50.1970:FF:000003">
    <property type="entry name" value="Alcohol dehydrogenase, iron-containing"/>
    <property type="match status" value="1"/>
</dbReference>
<accession>A0A7T6ZBS0</accession>
<dbReference type="Gene3D" id="1.20.1090.10">
    <property type="entry name" value="Dehydroquinate synthase-like - alpha domain"/>
    <property type="match status" value="1"/>
</dbReference>
<dbReference type="PANTHER" id="PTHR11496:SF102">
    <property type="entry name" value="ALCOHOL DEHYDROGENASE 4"/>
    <property type="match status" value="1"/>
</dbReference>
<keyword evidence="7" id="KW-1185">Reference proteome</keyword>
<evidence type="ECO:0000259" key="4">
    <source>
        <dbReference type="Pfam" id="PF00465"/>
    </source>
</evidence>
<keyword evidence="3" id="KW-0520">NAD</keyword>
<evidence type="ECO:0000256" key="3">
    <source>
        <dbReference type="ARBA" id="ARBA00023027"/>
    </source>
</evidence>
<evidence type="ECO:0000313" key="7">
    <source>
        <dbReference type="Proteomes" id="UP000595349"/>
    </source>
</evidence>
<dbReference type="GO" id="GO:0046872">
    <property type="term" value="F:metal ion binding"/>
    <property type="evidence" value="ECO:0007669"/>
    <property type="project" value="InterPro"/>
</dbReference>
<sequence length="384" mass="41711">MNFEFMFPTKVVMEKGIRKRISQYIADLQLEKPLIISDHGIGEAGMLHDVIEDLGQNHIRTSIYLDVKPNPKDNDCHHCAQEIDGKGIDGIIALGGGSVIDTAKAVSILATNGGTIKDYEGVNVAEKPPLPLVCIPTTAGTGSEVTSWAVVTDTKQQYKMAIGDERMIPKLALLDAELLVSLPPAIAASTGLDALTHAIEAYTCKAANPISDALALYSITLISNHLSDSINLGNIEHKEQMLVASLVAGAAFGNADTAAVHCLSEAIGGRYDTPHGEANAMFLPFVFEYNKAADIKRHADVARAMGVGIHKSDEEAANRCVAKLFQWNEALNIPRFHEVPQLNEADLADLATRAFQNYSNDDNVRHMEPEDYLFILQTAFNNHR</sequence>
<keyword evidence="2" id="KW-0560">Oxidoreductase</keyword>
<dbReference type="KEGG" id="scib:HUG20_11080"/>
<dbReference type="RefSeq" id="WP_200084753.1">
    <property type="nucleotide sequence ID" value="NZ_CP054706.1"/>
</dbReference>
<dbReference type="SUPFAM" id="SSF56796">
    <property type="entry name" value="Dehydroquinate synthase-like"/>
    <property type="match status" value="1"/>
</dbReference>
<dbReference type="Pfam" id="PF00465">
    <property type="entry name" value="Fe-ADH"/>
    <property type="match status" value="1"/>
</dbReference>
<feature type="domain" description="Alcohol dehydrogenase iron-type/glycerol dehydrogenase GldA" evidence="4">
    <location>
        <begin position="8"/>
        <end position="175"/>
    </location>
</feature>
<evidence type="ECO:0000259" key="5">
    <source>
        <dbReference type="Pfam" id="PF25137"/>
    </source>
</evidence>
<dbReference type="Pfam" id="PF25137">
    <property type="entry name" value="ADH_Fe_C"/>
    <property type="match status" value="1"/>
</dbReference>
<name>A0A7T6ZBS0_9BACI</name>
<proteinExistence type="inferred from homology"/>
<dbReference type="Gene3D" id="3.40.50.1970">
    <property type="match status" value="1"/>
</dbReference>
<dbReference type="CDD" id="cd08551">
    <property type="entry name" value="Fe-ADH"/>
    <property type="match status" value="1"/>
</dbReference>
<evidence type="ECO:0000256" key="2">
    <source>
        <dbReference type="ARBA" id="ARBA00023002"/>
    </source>
</evidence>
<dbReference type="EMBL" id="CP054706">
    <property type="protein sequence ID" value="QQK80380.1"/>
    <property type="molecule type" value="Genomic_DNA"/>
</dbReference>
<evidence type="ECO:0000256" key="1">
    <source>
        <dbReference type="ARBA" id="ARBA00007358"/>
    </source>
</evidence>
<dbReference type="GO" id="GO:0004022">
    <property type="term" value="F:alcohol dehydrogenase (NAD+) activity"/>
    <property type="evidence" value="ECO:0007669"/>
    <property type="project" value="UniProtKB-ARBA"/>
</dbReference>
<organism evidence="6 7">
    <name type="scientific">Salicibibacter cibi</name>
    <dbReference type="NCBI Taxonomy" id="2743001"/>
    <lineage>
        <taxon>Bacteria</taxon>
        <taxon>Bacillati</taxon>
        <taxon>Bacillota</taxon>
        <taxon>Bacilli</taxon>
        <taxon>Bacillales</taxon>
        <taxon>Bacillaceae</taxon>
        <taxon>Salicibibacter</taxon>
    </lineage>
</organism>
<evidence type="ECO:0000313" key="6">
    <source>
        <dbReference type="EMBL" id="QQK80380.1"/>
    </source>
</evidence>
<dbReference type="AlphaFoldDB" id="A0A7T6ZBS0"/>
<feature type="domain" description="Fe-containing alcohol dehydrogenase-like C-terminal" evidence="5">
    <location>
        <begin position="188"/>
        <end position="379"/>
    </location>
</feature>